<gene>
    <name evidence="5" type="ORF">SMONO_v1c03100</name>
</gene>
<dbReference type="KEGG" id="smoo:SMONO_v1c03100"/>
<keyword evidence="3 5" id="KW-0067">ATP-binding</keyword>
<accession>A0A2K9LU15</accession>
<dbReference type="SMART" id="SM00382">
    <property type="entry name" value="AAA"/>
    <property type="match status" value="1"/>
</dbReference>
<evidence type="ECO:0000256" key="1">
    <source>
        <dbReference type="ARBA" id="ARBA00022448"/>
    </source>
</evidence>
<dbReference type="InterPro" id="IPR017871">
    <property type="entry name" value="ABC_transporter-like_CS"/>
</dbReference>
<dbReference type="Pfam" id="PF00005">
    <property type="entry name" value="ABC_tran"/>
    <property type="match status" value="1"/>
</dbReference>
<dbReference type="InterPro" id="IPR017911">
    <property type="entry name" value="MacB-like_ATP-bd"/>
</dbReference>
<dbReference type="InterPro" id="IPR050093">
    <property type="entry name" value="ABC_SmlMolc_Importer"/>
</dbReference>
<dbReference type="InterPro" id="IPR027417">
    <property type="entry name" value="P-loop_NTPase"/>
</dbReference>
<dbReference type="PROSITE" id="PS50893">
    <property type="entry name" value="ABC_TRANSPORTER_2"/>
    <property type="match status" value="1"/>
</dbReference>
<dbReference type="SUPFAM" id="SSF52540">
    <property type="entry name" value="P-loop containing nucleoside triphosphate hydrolases"/>
    <property type="match status" value="1"/>
</dbReference>
<dbReference type="AlphaFoldDB" id="A0A2K9LU15"/>
<dbReference type="PANTHER" id="PTHR42781">
    <property type="entry name" value="SPERMIDINE/PUTRESCINE IMPORT ATP-BINDING PROTEIN POTA"/>
    <property type="match status" value="1"/>
</dbReference>
<proteinExistence type="predicted"/>
<dbReference type="Proteomes" id="UP000234790">
    <property type="component" value="Chromosome"/>
</dbReference>
<dbReference type="Gene3D" id="3.40.50.300">
    <property type="entry name" value="P-loop containing nucleotide triphosphate hydrolases"/>
    <property type="match status" value="1"/>
</dbReference>
<dbReference type="InterPro" id="IPR003593">
    <property type="entry name" value="AAA+_ATPase"/>
</dbReference>
<sequence length="240" mass="26811">MNKIIKINNVSKEKIIKNVNLSISNGECISIMGNSGAGKTTLANIISGLEKPTSGNVLFDGVDIVQLKEPNLTKFRSIAISYIFQDYKLIEYLNVEQNIKFIEKNNKSYIDEKKYNKLINDLGLTKIEKKTVSQLSGGQKQRVAIARAMIGESKVIIADEPTAALDMVNKKIVLNELKKLTKANNKTLIIITHDPEVALKCDRILIVSNGSISDEFSTNYVSYNEIENILIKNYKNENNA</sequence>
<dbReference type="OrthoDB" id="9802264at2"/>
<dbReference type="EMBL" id="CP025543">
    <property type="protein sequence ID" value="AUM62559.1"/>
    <property type="molecule type" value="Genomic_DNA"/>
</dbReference>
<dbReference type="GO" id="GO:0005524">
    <property type="term" value="F:ATP binding"/>
    <property type="evidence" value="ECO:0007669"/>
    <property type="project" value="UniProtKB-KW"/>
</dbReference>
<evidence type="ECO:0000256" key="3">
    <source>
        <dbReference type="ARBA" id="ARBA00022840"/>
    </source>
</evidence>
<evidence type="ECO:0000313" key="6">
    <source>
        <dbReference type="Proteomes" id="UP000234790"/>
    </source>
</evidence>
<dbReference type="PROSITE" id="PS00211">
    <property type="entry name" value="ABC_TRANSPORTER_1"/>
    <property type="match status" value="1"/>
</dbReference>
<reference evidence="5 6" key="1">
    <citation type="submission" date="2017-12" db="EMBL/GenBank/DDBJ databases">
        <title>Complete genome sequence of Spiroplasma monobiae MQ-1 (ATCC 33825).</title>
        <authorList>
            <person name="Tsai Y.-M."/>
            <person name="Lo W.-S."/>
            <person name="Wu P.-S."/>
            <person name="Cho S.-T."/>
            <person name="Kuo C.-H."/>
        </authorList>
    </citation>
    <scope>NUCLEOTIDE SEQUENCE [LARGE SCALE GENOMIC DNA]</scope>
    <source>
        <strain evidence="5 6">MQ-1</strain>
    </source>
</reference>
<dbReference type="InterPro" id="IPR003439">
    <property type="entry name" value="ABC_transporter-like_ATP-bd"/>
</dbReference>
<dbReference type="CDD" id="cd03255">
    <property type="entry name" value="ABC_MJ0796_LolCDE_FtsE"/>
    <property type="match status" value="1"/>
</dbReference>
<evidence type="ECO:0000256" key="2">
    <source>
        <dbReference type="ARBA" id="ARBA00022741"/>
    </source>
</evidence>
<name>A0A2K9LU15_SPISQ</name>
<evidence type="ECO:0000313" key="5">
    <source>
        <dbReference type="EMBL" id="AUM62559.1"/>
    </source>
</evidence>
<evidence type="ECO:0000259" key="4">
    <source>
        <dbReference type="PROSITE" id="PS50893"/>
    </source>
</evidence>
<dbReference type="GO" id="GO:0016887">
    <property type="term" value="F:ATP hydrolysis activity"/>
    <property type="evidence" value="ECO:0007669"/>
    <property type="project" value="InterPro"/>
</dbReference>
<keyword evidence="6" id="KW-1185">Reference proteome</keyword>
<dbReference type="RefSeq" id="WP_101780620.1">
    <property type="nucleotide sequence ID" value="NZ_CP025543.1"/>
</dbReference>
<dbReference type="PANTHER" id="PTHR42781:SF4">
    <property type="entry name" value="SPERMIDINE_PUTRESCINE IMPORT ATP-BINDING PROTEIN POTA"/>
    <property type="match status" value="1"/>
</dbReference>
<feature type="domain" description="ABC transporter" evidence="4">
    <location>
        <begin position="5"/>
        <end position="234"/>
    </location>
</feature>
<keyword evidence="2" id="KW-0547">Nucleotide-binding</keyword>
<keyword evidence="1" id="KW-0813">Transport</keyword>
<organism evidence="5 6">
    <name type="scientific">Spiroplasma monobiae MQ-1</name>
    <dbReference type="NCBI Taxonomy" id="1336748"/>
    <lineage>
        <taxon>Bacteria</taxon>
        <taxon>Bacillati</taxon>
        <taxon>Mycoplasmatota</taxon>
        <taxon>Mollicutes</taxon>
        <taxon>Entomoplasmatales</taxon>
        <taxon>Spiroplasmataceae</taxon>
        <taxon>Spiroplasma</taxon>
    </lineage>
</organism>
<protein>
    <submittedName>
        <fullName evidence="5">ABC transporter ATP-binding protein</fullName>
    </submittedName>
</protein>